<evidence type="ECO:0000256" key="1">
    <source>
        <dbReference type="ARBA" id="ARBA00022553"/>
    </source>
</evidence>
<feature type="domain" description="Response regulatory" evidence="6">
    <location>
        <begin position="3"/>
        <end position="120"/>
    </location>
</feature>
<evidence type="ECO:0000256" key="4">
    <source>
        <dbReference type="ARBA" id="ARBA00023163"/>
    </source>
</evidence>
<dbReference type="Gene3D" id="1.10.10.60">
    <property type="entry name" value="Homeodomain-like"/>
    <property type="match status" value="1"/>
</dbReference>
<keyword evidence="1 5" id="KW-0597">Phosphoprotein</keyword>
<dbReference type="GO" id="GO:0010468">
    <property type="term" value="P:regulation of gene expression"/>
    <property type="evidence" value="ECO:0007669"/>
    <property type="project" value="UniProtKB-ARBA"/>
</dbReference>
<sequence>MYKILLADDERIILDGMAGIIEWESLGASLIGKAQNGHEAYEKIVHKQPHIVITDVKMPGMDGLELIKKVSAASPSVQFIVLSGYGEFEYAKEAMKYGVKHYLLKPCNEQQIISSLEEIIAELKRQDVHKKKTAHLKHELDHIRSFAADQYLEGLLAGVAQLSPPPSLAGKKIRLLILKGEQSIDAAAREALGSALTAVCSSGEWTVLAVEENAAEKVAEVFARKMAISQAGELRHAGQLFRDTAEASGDLHGSAVISKMIRLIADELGNPNLSLKWAAKDMLFMNPDYLGKLFKQETGRNFPNMLHEYVLNMR</sequence>
<accession>A0A0D1KW97</accession>
<dbReference type="PANTHER" id="PTHR43214">
    <property type="entry name" value="TWO-COMPONENT RESPONSE REGULATOR"/>
    <property type="match status" value="1"/>
</dbReference>
<protein>
    <submittedName>
        <fullName evidence="7">Two-component response regulator YesM</fullName>
    </submittedName>
</protein>
<comment type="caution">
    <text evidence="7">The sequence shown here is derived from an EMBL/GenBank/DDBJ whole genome shotgun (WGS) entry which is preliminary data.</text>
</comment>
<gene>
    <name evidence="7" type="ORF">SC09_Contig25orf00269</name>
</gene>
<name>A0A0D1KW97_BACIU</name>
<dbReference type="PANTHER" id="PTHR43214:SF37">
    <property type="entry name" value="TRANSCRIPTIONAL REGULATORY PROTEIN YDFI"/>
    <property type="match status" value="1"/>
</dbReference>
<evidence type="ECO:0000256" key="2">
    <source>
        <dbReference type="ARBA" id="ARBA00023015"/>
    </source>
</evidence>
<dbReference type="GO" id="GO:0000160">
    <property type="term" value="P:phosphorelay signal transduction system"/>
    <property type="evidence" value="ECO:0007669"/>
    <property type="project" value="InterPro"/>
</dbReference>
<dbReference type="PROSITE" id="PS50110">
    <property type="entry name" value="RESPONSE_REGULATORY"/>
    <property type="match status" value="1"/>
</dbReference>
<evidence type="ECO:0000313" key="7">
    <source>
        <dbReference type="EMBL" id="KIU10512.1"/>
    </source>
</evidence>
<reference evidence="7 8" key="1">
    <citation type="submission" date="2014-12" db="EMBL/GenBank/DDBJ databases">
        <title>Comparative genome analysis of Bacillus coagulans HM-08, Clostridium butyricum HM-68, Bacillus subtilis HM-66 and Bacillus licheniformis BL-09.</title>
        <authorList>
            <person name="Zhang H."/>
        </authorList>
    </citation>
    <scope>NUCLEOTIDE SEQUENCE [LARGE SCALE GENOMIC DNA]</scope>
    <source>
        <strain evidence="7 8">HM-66</strain>
    </source>
</reference>
<dbReference type="Gene3D" id="3.40.50.2300">
    <property type="match status" value="1"/>
</dbReference>
<dbReference type="GO" id="GO:0003677">
    <property type="term" value="F:DNA binding"/>
    <property type="evidence" value="ECO:0007669"/>
    <property type="project" value="UniProtKB-KW"/>
</dbReference>
<dbReference type="SUPFAM" id="SSF52172">
    <property type="entry name" value="CheY-like"/>
    <property type="match status" value="1"/>
</dbReference>
<evidence type="ECO:0000259" key="6">
    <source>
        <dbReference type="PROSITE" id="PS50110"/>
    </source>
</evidence>
<dbReference type="InterPro" id="IPR001789">
    <property type="entry name" value="Sig_transdc_resp-reg_receiver"/>
</dbReference>
<proteinExistence type="predicted"/>
<dbReference type="PATRIC" id="fig|1423.173.peg.2621"/>
<evidence type="ECO:0000256" key="5">
    <source>
        <dbReference type="PROSITE-ProRule" id="PRU00169"/>
    </source>
</evidence>
<dbReference type="CDD" id="cd17536">
    <property type="entry name" value="REC_YesN-like"/>
    <property type="match status" value="1"/>
</dbReference>
<dbReference type="InterPro" id="IPR039420">
    <property type="entry name" value="WalR-like"/>
</dbReference>
<keyword evidence="3" id="KW-0238">DNA-binding</keyword>
<organism evidence="7 8">
    <name type="scientific">Bacillus subtilis</name>
    <dbReference type="NCBI Taxonomy" id="1423"/>
    <lineage>
        <taxon>Bacteria</taxon>
        <taxon>Bacillati</taxon>
        <taxon>Bacillota</taxon>
        <taxon>Bacilli</taxon>
        <taxon>Bacillales</taxon>
        <taxon>Bacillaceae</taxon>
        <taxon>Bacillus</taxon>
    </lineage>
</organism>
<dbReference type="SMART" id="SM00448">
    <property type="entry name" value="REC"/>
    <property type="match status" value="1"/>
</dbReference>
<dbReference type="AlphaFoldDB" id="A0A0D1KW97"/>
<dbReference type="Pfam" id="PF00072">
    <property type="entry name" value="Response_reg"/>
    <property type="match status" value="1"/>
</dbReference>
<evidence type="ECO:0000256" key="3">
    <source>
        <dbReference type="ARBA" id="ARBA00023125"/>
    </source>
</evidence>
<dbReference type="EMBL" id="JXBC01000004">
    <property type="protein sequence ID" value="KIU10512.1"/>
    <property type="molecule type" value="Genomic_DNA"/>
</dbReference>
<dbReference type="STRING" id="483913.AN935_03665"/>
<evidence type="ECO:0000313" key="8">
    <source>
        <dbReference type="Proteomes" id="UP000032247"/>
    </source>
</evidence>
<dbReference type="Proteomes" id="UP000032247">
    <property type="component" value="Unassembled WGS sequence"/>
</dbReference>
<keyword evidence="4" id="KW-0804">Transcription</keyword>
<feature type="modified residue" description="4-aspartylphosphate" evidence="5">
    <location>
        <position position="55"/>
    </location>
</feature>
<dbReference type="InterPro" id="IPR011006">
    <property type="entry name" value="CheY-like_superfamily"/>
</dbReference>
<keyword evidence="2" id="KW-0805">Transcription regulation</keyword>